<dbReference type="InterPro" id="IPR048254">
    <property type="entry name" value="CDP_ALCOHOL_P_TRANSF_CS"/>
</dbReference>
<dbReference type="PROSITE" id="PS00379">
    <property type="entry name" value="CDP_ALCOHOL_P_TRANSF"/>
    <property type="match status" value="1"/>
</dbReference>
<feature type="transmembrane region" description="Helical" evidence="12">
    <location>
        <begin position="111"/>
        <end position="130"/>
    </location>
</feature>
<evidence type="ECO:0000256" key="11">
    <source>
        <dbReference type="SAM" id="MobiDB-lite"/>
    </source>
</evidence>
<keyword evidence="9" id="KW-1208">Phospholipid metabolism</keyword>
<keyword evidence="5 12" id="KW-1133">Transmembrane helix</keyword>
<dbReference type="GO" id="GO:0043337">
    <property type="term" value="F:cardiolipin synthase (CMP-forming)"/>
    <property type="evidence" value="ECO:0007669"/>
    <property type="project" value="TreeGrafter"/>
</dbReference>
<dbReference type="Gene3D" id="1.20.120.1760">
    <property type="match status" value="1"/>
</dbReference>
<keyword evidence="2" id="KW-0444">Lipid biosynthesis</keyword>
<sequence length="300" mass="33432">MLQPIKNYCWKAIGVNFGDSKSDDSKSAQTRRWPVKGWTQLRNVSSEPERGKTVKDQETSDARPKTTLTKILPRMPTLQRENIYTIPNILTFTRLIAAPAVGYFILTSQPLAAVSLFFYAGVTDLVDGYLARRFNSTTVVGTVIDPMADKALMTITVVCLTVNGTLPLWLATIILGRDVALAISAIYFRWISLPPPKTMARYWDFSLPSAEVHPTEISKINTFLQLLLIGNAMILPVLPESLIHAYNLTGVFEGWMYLVAGTTVWSGLSYVGNKSAVKILSSGEIEEQMAQREKARRNEQ</sequence>
<evidence type="ECO:0000256" key="10">
    <source>
        <dbReference type="RuleBase" id="RU003750"/>
    </source>
</evidence>
<keyword evidence="7 12" id="KW-0472">Membrane</keyword>
<name>A0AAV9PWH8_9PEZI</name>
<keyword evidence="14" id="KW-1185">Reference proteome</keyword>
<comment type="subcellular location">
    <subcellularLocation>
        <location evidence="1">Membrane</location>
        <topology evidence="1">Multi-pass membrane protein</topology>
    </subcellularLocation>
</comment>
<dbReference type="FunFam" id="1.20.120.1760:FF:000017">
    <property type="entry name" value="Phosphatidyl synthase"/>
    <property type="match status" value="1"/>
</dbReference>
<feature type="transmembrane region" description="Helical" evidence="12">
    <location>
        <begin position="151"/>
        <end position="168"/>
    </location>
</feature>
<evidence type="ECO:0000256" key="9">
    <source>
        <dbReference type="ARBA" id="ARBA00023264"/>
    </source>
</evidence>
<evidence type="ECO:0000313" key="14">
    <source>
        <dbReference type="Proteomes" id="UP001345827"/>
    </source>
</evidence>
<evidence type="ECO:0008006" key="15">
    <source>
        <dbReference type="Google" id="ProtNLM"/>
    </source>
</evidence>
<gene>
    <name evidence="13" type="ORF">LTR25_010422</name>
</gene>
<comment type="caution">
    <text evidence="13">The sequence shown here is derived from an EMBL/GenBank/DDBJ whole genome shotgun (WGS) entry which is preliminary data.</text>
</comment>
<protein>
    <recommendedName>
        <fullName evidence="15">Cardiolipin synthase</fullName>
    </recommendedName>
</protein>
<dbReference type="InterPro" id="IPR050324">
    <property type="entry name" value="CDP-alcohol_PTase-I"/>
</dbReference>
<evidence type="ECO:0000256" key="3">
    <source>
        <dbReference type="ARBA" id="ARBA00022679"/>
    </source>
</evidence>
<proteinExistence type="inferred from homology"/>
<evidence type="ECO:0000256" key="8">
    <source>
        <dbReference type="ARBA" id="ARBA00023209"/>
    </source>
</evidence>
<keyword evidence="4 12" id="KW-0812">Transmembrane</keyword>
<keyword evidence="8" id="KW-0594">Phospholipid biosynthesis</keyword>
<evidence type="ECO:0000256" key="1">
    <source>
        <dbReference type="ARBA" id="ARBA00004141"/>
    </source>
</evidence>
<feature type="region of interest" description="Disordered" evidence="11">
    <location>
        <begin position="44"/>
        <end position="63"/>
    </location>
</feature>
<dbReference type="GO" id="GO:0005739">
    <property type="term" value="C:mitochondrion"/>
    <property type="evidence" value="ECO:0007669"/>
    <property type="project" value="TreeGrafter"/>
</dbReference>
<evidence type="ECO:0000256" key="6">
    <source>
        <dbReference type="ARBA" id="ARBA00023098"/>
    </source>
</evidence>
<keyword evidence="6" id="KW-0443">Lipid metabolism</keyword>
<dbReference type="Proteomes" id="UP001345827">
    <property type="component" value="Unassembled WGS sequence"/>
</dbReference>
<organism evidence="13 14">
    <name type="scientific">Vermiconidia calcicola</name>
    <dbReference type="NCBI Taxonomy" id="1690605"/>
    <lineage>
        <taxon>Eukaryota</taxon>
        <taxon>Fungi</taxon>
        <taxon>Dikarya</taxon>
        <taxon>Ascomycota</taxon>
        <taxon>Pezizomycotina</taxon>
        <taxon>Dothideomycetes</taxon>
        <taxon>Dothideomycetidae</taxon>
        <taxon>Mycosphaerellales</taxon>
        <taxon>Extremaceae</taxon>
        <taxon>Vermiconidia</taxon>
    </lineage>
</organism>
<evidence type="ECO:0000256" key="12">
    <source>
        <dbReference type="SAM" id="Phobius"/>
    </source>
</evidence>
<dbReference type="PANTHER" id="PTHR14269">
    <property type="entry name" value="CDP-DIACYLGLYCEROL--GLYCEROL-3-PHOSPHATE 3-PHOSPHATIDYLTRANSFERASE-RELATED"/>
    <property type="match status" value="1"/>
</dbReference>
<evidence type="ECO:0000313" key="13">
    <source>
        <dbReference type="EMBL" id="KAK5528423.1"/>
    </source>
</evidence>
<evidence type="ECO:0000256" key="4">
    <source>
        <dbReference type="ARBA" id="ARBA00022692"/>
    </source>
</evidence>
<dbReference type="InterPro" id="IPR043130">
    <property type="entry name" value="CDP-OH_PTrfase_TM_dom"/>
</dbReference>
<dbReference type="EMBL" id="JAXLQG010000026">
    <property type="protein sequence ID" value="KAK5528423.1"/>
    <property type="molecule type" value="Genomic_DNA"/>
</dbReference>
<dbReference type="Pfam" id="PF01066">
    <property type="entry name" value="CDP-OH_P_transf"/>
    <property type="match status" value="1"/>
</dbReference>
<evidence type="ECO:0000256" key="7">
    <source>
        <dbReference type="ARBA" id="ARBA00023136"/>
    </source>
</evidence>
<keyword evidence="3 10" id="KW-0808">Transferase</keyword>
<evidence type="ECO:0000256" key="2">
    <source>
        <dbReference type="ARBA" id="ARBA00022516"/>
    </source>
</evidence>
<dbReference type="AlphaFoldDB" id="A0AAV9PWH8"/>
<comment type="similarity">
    <text evidence="10">Belongs to the CDP-alcohol phosphatidyltransferase class-I family.</text>
</comment>
<evidence type="ECO:0000256" key="5">
    <source>
        <dbReference type="ARBA" id="ARBA00022989"/>
    </source>
</evidence>
<dbReference type="PANTHER" id="PTHR14269:SF60">
    <property type="entry name" value="CARDIOLIPIN SYNTHASE (CMP-FORMING)"/>
    <property type="match status" value="1"/>
</dbReference>
<feature type="compositionally biased region" description="Basic and acidic residues" evidence="11">
    <location>
        <begin position="47"/>
        <end position="63"/>
    </location>
</feature>
<reference evidence="13 14" key="1">
    <citation type="submission" date="2023-06" db="EMBL/GenBank/DDBJ databases">
        <title>Black Yeasts Isolated from many extreme environments.</title>
        <authorList>
            <person name="Coleine C."/>
            <person name="Stajich J.E."/>
            <person name="Selbmann L."/>
        </authorList>
    </citation>
    <scope>NUCLEOTIDE SEQUENCE [LARGE SCALE GENOMIC DNA]</scope>
    <source>
        <strain evidence="13 14">CCFEE 5887</strain>
    </source>
</reference>
<dbReference type="GO" id="GO:0032049">
    <property type="term" value="P:cardiolipin biosynthetic process"/>
    <property type="evidence" value="ECO:0007669"/>
    <property type="project" value="TreeGrafter"/>
</dbReference>
<dbReference type="InterPro" id="IPR000462">
    <property type="entry name" value="CDP-OH_P_trans"/>
</dbReference>
<dbReference type="GO" id="GO:0016020">
    <property type="term" value="C:membrane"/>
    <property type="evidence" value="ECO:0007669"/>
    <property type="project" value="UniProtKB-SubCell"/>
</dbReference>
<accession>A0AAV9PWH8</accession>